<feature type="transmembrane region" description="Helical" evidence="1">
    <location>
        <begin position="14"/>
        <end position="35"/>
    </location>
</feature>
<evidence type="ECO:0000256" key="1">
    <source>
        <dbReference type="SAM" id="Phobius"/>
    </source>
</evidence>
<organism evidence="2 3">
    <name type="scientific">Paramylibacter kogurei</name>
    <dbReference type="NCBI Taxonomy" id="1889778"/>
    <lineage>
        <taxon>Bacteria</taxon>
        <taxon>Pseudomonadati</taxon>
        <taxon>Pseudomonadota</taxon>
        <taxon>Alphaproteobacteria</taxon>
        <taxon>Rhodobacterales</taxon>
        <taxon>Paracoccaceae</taxon>
        <taxon>Paramylibacter</taxon>
    </lineage>
</organism>
<keyword evidence="1" id="KW-0472">Membrane</keyword>
<dbReference type="InterPro" id="IPR025961">
    <property type="entry name" value="Metal_resist"/>
</dbReference>
<keyword evidence="3" id="KW-1185">Reference proteome</keyword>
<evidence type="ECO:0000313" key="2">
    <source>
        <dbReference type="EMBL" id="PIB24426.1"/>
    </source>
</evidence>
<dbReference type="RefSeq" id="WP_099592773.1">
    <property type="nucleotide sequence ID" value="NZ_MDGM01000012.1"/>
</dbReference>
<evidence type="ECO:0008006" key="4">
    <source>
        <dbReference type="Google" id="ProtNLM"/>
    </source>
</evidence>
<dbReference type="AlphaFoldDB" id="A0A2G5K4H4"/>
<keyword evidence="1" id="KW-1133">Transmembrane helix</keyword>
<gene>
    <name evidence="2" type="ORF">BFP76_04260</name>
</gene>
<proteinExistence type="predicted"/>
<reference evidence="2 3" key="1">
    <citation type="submission" date="2016-08" db="EMBL/GenBank/DDBJ databases">
        <title>Draft genome of Amylibacter sp. strain 4G11.</title>
        <authorList>
            <person name="Wong S.-K."/>
            <person name="Hamasaki K."/>
            <person name="Yoshizawa S."/>
        </authorList>
    </citation>
    <scope>NUCLEOTIDE SEQUENCE [LARGE SCALE GENOMIC DNA]</scope>
    <source>
        <strain evidence="2 3">4G11</strain>
    </source>
</reference>
<protein>
    <recommendedName>
        <fullName evidence="4">Periplasmic heavy metal sensor</fullName>
    </recommendedName>
</protein>
<sequence>MENQIKQNRNWKKYLLIGSVGLNLVFAGLIAGAAIKGPPKHHSSVSVANMRAVMMALPEDKRKELRANFEQNKEKNKFDRVQFRAAKEDITNAIEAVPFNRSVLENALNQQQNLVSVAAQSSSQAFVEVIANMTDDERATFSKNMRELRNKSKRNKDK</sequence>
<dbReference type="EMBL" id="MDGM01000012">
    <property type="protein sequence ID" value="PIB24426.1"/>
    <property type="molecule type" value="Genomic_DNA"/>
</dbReference>
<comment type="caution">
    <text evidence="2">The sequence shown here is derived from an EMBL/GenBank/DDBJ whole genome shotgun (WGS) entry which is preliminary data.</text>
</comment>
<dbReference type="Proteomes" id="UP000231516">
    <property type="component" value="Unassembled WGS sequence"/>
</dbReference>
<dbReference type="Pfam" id="PF13801">
    <property type="entry name" value="Metal_resist"/>
    <property type="match status" value="1"/>
</dbReference>
<dbReference type="OrthoDB" id="7688532at2"/>
<keyword evidence="1" id="KW-0812">Transmembrane</keyword>
<name>A0A2G5K4H4_9RHOB</name>
<evidence type="ECO:0000313" key="3">
    <source>
        <dbReference type="Proteomes" id="UP000231516"/>
    </source>
</evidence>
<accession>A0A2G5K4H4</accession>